<evidence type="ECO:0000256" key="2">
    <source>
        <dbReference type="ARBA" id="ARBA00022908"/>
    </source>
</evidence>
<dbReference type="CDD" id="cd01189">
    <property type="entry name" value="INT_ICEBs1_C_like"/>
    <property type="match status" value="1"/>
</dbReference>
<dbReference type="Pfam" id="PF14659">
    <property type="entry name" value="Phage_int_SAM_3"/>
    <property type="match status" value="1"/>
</dbReference>
<accession>A0A9X0YWA1</accession>
<dbReference type="GO" id="GO:0003677">
    <property type="term" value="F:DNA binding"/>
    <property type="evidence" value="ECO:0007669"/>
    <property type="project" value="UniProtKB-KW"/>
</dbReference>
<dbReference type="Gene3D" id="1.10.150.130">
    <property type="match status" value="1"/>
</dbReference>
<dbReference type="PANTHER" id="PTHR30349:SF64">
    <property type="entry name" value="PROPHAGE INTEGRASE INTD-RELATED"/>
    <property type="match status" value="1"/>
</dbReference>
<protein>
    <submittedName>
        <fullName evidence="6">Integrase</fullName>
    </submittedName>
</protein>
<sequence>MAKTKYKGVYTDNNGGFFYHIELGVDKVTGERIQKKARKNSNGEKFKSAREANKEATRIRNEYLSQNGYANYRLKFGEFMDLFFLPHYESNVEESTWIARKHVFEIITERFSDKVLREIDIRDCEAFRTWLLNEPDYSQNYAGMIYGAFRQVMEYAVTLEFLEKNISKKTKAIAKVKSVVGYWVKEEFEKVISVIYIQNFYEHMCFVAIWLYFMTGVRVSEGLALYWNDVDFEKKKLRIHHTLQSKSSKEFVRKPYTKTVDGIRTISLDDDTLEILKIWKQRQSEHGIEDFILSYTGLPVHRSTIPRIVTRYAKIAKVKDIQAKGLRHSHVSYLINEFNADVLVVAQRLGHSSPEITLKHYAHLWSRNDEPLAEKMAGNIKFNFSKETYMDFNGNQNIKMELVPYQNPTIGENK</sequence>
<dbReference type="GO" id="GO:0015074">
    <property type="term" value="P:DNA integration"/>
    <property type="evidence" value="ECO:0007669"/>
    <property type="project" value="InterPro"/>
</dbReference>
<dbReference type="PANTHER" id="PTHR30349">
    <property type="entry name" value="PHAGE INTEGRASE-RELATED"/>
    <property type="match status" value="1"/>
</dbReference>
<comment type="caution">
    <text evidence="6">The sequence shown here is derived from an EMBL/GenBank/DDBJ whole genome shotgun (WGS) entry which is preliminary data.</text>
</comment>
<dbReference type="RefSeq" id="WP_149472859.1">
    <property type="nucleotide sequence ID" value="NZ_JAGGMB010000019.1"/>
</dbReference>
<dbReference type="PROSITE" id="PS51898">
    <property type="entry name" value="TYR_RECOMBINASE"/>
    <property type="match status" value="1"/>
</dbReference>
<gene>
    <name evidence="6" type="ORF">J2Z64_003956</name>
</gene>
<evidence type="ECO:0000256" key="3">
    <source>
        <dbReference type="ARBA" id="ARBA00023125"/>
    </source>
</evidence>
<dbReference type="GO" id="GO:0006310">
    <property type="term" value="P:DNA recombination"/>
    <property type="evidence" value="ECO:0007669"/>
    <property type="project" value="UniProtKB-KW"/>
</dbReference>
<evidence type="ECO:0000259" key="5">
    <source>
        <dbReference type="PROSITE" id="PS51898"/>
    </source>
</evidence>
<dbReference type="InterPro" id="IPR011010">
    <property type="entry name" value="DNA_brk_join_enz"/>
</dbReference>
<dbReference type="InterPro" id="IPR010998">
    <property type="entry name" value="Integrase_recombinase_N"/>
</dbReference>
<dbReference type="Pfam" id="PF00589">
    <property type="entry name" value="Phage_integrase"/>
    <property type="match status" value="1"/>
</dbReference>
<dbReference type="InterPro" id="IPR050090">
    <property type="entry name" value="Tyrosine_recombinase_XerCD"/>
</dbReference>
<comment type="similarity">
    <text evidence="1">Belongs to the 'phage' integrase family.</text>
</comment>
<evidence type="ECO:0000256" key="4">
    <source>
        <dbReference type="ARBA" id="ARBA00023172"/>
    </source>
</evidence>
<keyword evidence="7" id="KW-1185">Reference proteome</keyword>
<dbReference type="InterPro" id="IPR004107">
    <property type="entry name" value="Integrase_SAM-like_N"/>
</dbReference>
<proteinExistence type="inferred from homology"/>
<dbReference type="OrthoDB" id="9803188at2"/>
<feature type="domain" description="Tyr recombinase" evidence="5">
    <location>
        <begin position="178"/>
        <end position="377"/>
    </location>
</feature>
<dbReference type="InterPro" id="IPR013762">
    <property type="entry name" value="Integrase-like_cat_sf"/>
</dbReference>
<dbReference type="AlphaFoldDB" id="A0A9X0YWA1"/>
<evidence type="ECO:0000313" key="7">
    <source>
        <dbReference type="Proteomes" id="UP001138793"/>
    </source>
</evidence>
<reference evidence="6" key="1">
    <citation type="submission" date="2021-03" db="EMBL/GenBank/DDBJ databases">
        <title>Genomic Encyclopedia of Type Strains, Phase IV (KMG-IV): sequencing the most valuable type-strain genomes for metagenomic binning, comparative biology and taxonomic classification.</title>
        <authorList>
            <person name="Goeker M."/>
        </authorList>
    </citation>
    <scope>NUCLEOTIDE SEQUENCE</scope>
    <source>
        <strain evidence="6">DSM 107338</strain>
    </source>
</reference>
<name>A0A9X0YWA1_9BACI</name>
<dbReference type="Gene3D" id="1.10.443.10">
    <property type="entry name" value="Intergrase catalytic core"/>
    <property type="match status" value="1"/>
</dbReference>
<evidence type="ECO:0000313" key="6">
    <source>
        <dbReference type="EMBL" id="MBP2079657.1"/>
    </source>
</evidence>
<keyword evidence="2" id="KW-0229">DNA integration</keyword>
<dbReference type="EMBL" id="JAGGMB010000019">
    <property type="protein sequence ID" value="MBP2079657.1"/>
    <property type="molecule type" value="Genomic_DNA"/>
</dbReference>
<dbReference type="InterPro" id="IPR002104">
    <property type="entry name" value="Integrase_catalytic"/>
</dbReference>
<dbReference type="Proteomes" id="UP001138793">
    <property type="component" value="Unassembled WGS sequence"/>
</dbReference>
<evidence type="ECO:0000256" key="1">
    <source>
        <dbReference type="ARBA" id="ARBA00008857"/>
    </source>
</evidence>
<dbReference type="SUPFAM" id="SSF56349">
    <property type="entry name" value="DNA breaking-rejoining enzymes"/>
    <property type="match status" value="1"/>
</dbReference>
<organism evidence="6 7">
    <name type="scientific">Oceanobacillus polygoni</name>
    <dbReference type="NCBI Taxonomy" id="1235259"/>
    <lineage>
        <taxon>Bacteria</taxon>
        <taxon>Bacillati</taxon>
        <taxon>Bacillota</taxon>
        <taxon>Bacilli</taxon>
        <taxon>Bacillales</taxon>
        <taxon>Bacillaceae</taxon>
        <taxon>Oceanobacillus</taxon>
    </lineage>
</organism>
<keyword evidence="3" id="KW-0238">DNA-binding</keyword>
<keyword evidence="4" id="KW-0233">DNA recombination</keyword>